<dbReference type="AlphaFoldDB" id="A0AAD5VGF0"/>
<dbReference type="InterPro" id="IPR005031">
    <property type="entry name" value="COQ10_START"/>
</dbReference>
<dbReference type="CDD" id="cd07813">
    <property type="entry name" value="COQ10p_like"/>
    <property type="match status" value="1"/>
</dbReference>
<comment type="subunit">
    <text evidence="2">Interacts with coenzyme Q.</text>
</comment>
<dbReference type="EMBL" id="JANAWD010000023">
    <property type="protein sequence ID" value="KAJ3490743.1"/>
    <property type="molecule type" value="Genomic_DNA"/>
</dbReference>
<accession>A0AAD5VGF0</accession>
<evidence type="ECO:0000256" key="4">
    <source>
        <dbReference type="SAM" id="MobiDB-lite"/>
    </source>
</evidence>
<dbReference type="GO" id="GO:0045333">
    <property type="term" value="P:cellular respiration"/>
    <property type="evidence" value="ECO:0007669"/>
    <property type="project" value="InterPro"/>
</dbReference>
<dbReference type="PANTHER" id="PTHR12901">
    <property type="entry name" value="SPERM PROTEIN HOMOLOG"/>
    <property type="match status" value="1"/>
</dbReference>
<evidence type="ECO:0000313" key="6">
    <source>
        <dbReference type="EMBL" id="KAJ3490743.1"/>
    </source>
</evidence>
<dbReference type="InterPro" id="IPR044996">
    <property type="entry name" value="COQ10-like"/>
</dbReference>
<dbReference type="GO" id="GO:0048039">
    <property type="term" value="F:ubiquinone binding"/>
    <property type="evidence" value="ECO:0007669"/>
    <property type="project" value="InterPro"/>
</dbReference>
<reference evidence="6" key="1">
    <citation type="submission" date="2022-07" db="EMBL/GenBank/DDBJ databases">
        <title>Genome Sequence of Physisporinus lineatus.</title>
        <authorList>
            <person name="Buettner E."/>
        </authorList>
    </citation>
    <scope>NUCLEOTIDE SEQUENCE</scope>
    <source>
        <strain evidence="6">VT162</strain>
    </source>
</reference>
<feature type="region of interest" description="Disordered" evidence="4">
    <location>
        <begin position="153"/>
        <end position="197"/>
    </location>
</feature>
<name>A0AAD5VGF0_9APHY</name>
<keyword evidence="7" id="KW-1185">Reference proteome</keyword>
<dbReference type="Gene3D" id="3.30.530.20">
    <property type="match status" value="1"/>
</dbReference>
<evidence type="ECO:0000256" key="1">
    <source>
        <dbReference type="ARBA" id="ARBA00006885"/>
    </source>
</evidence>
<gene>
    <name evidence="6" type="ORF">NLI96_g1216</name>
</gene>
<dbReference type="Proteomes" id="UP001212997">
    <property type="component" value="Unassembled WGS sequence"/>
</dbReference>
<dbReference type="InterPro" id="IPR023393">
    <property type="entry name" value="START-like_dom_sf"/>
</dbReference>
<dbReference type="PANTHER" id="PTHR12901:SF10">
    <property type="entry name" value="COENZYME Q-BINDING PROTEIN COQ10, MITOCHONDRIAL"/>
    <property type="match status" value="1"/>
</dbReference>
<feature type="domain" description="Coenzyme Q-binding protein COQ10 START" evidence="5">
    <location>
        <begin position="53"/>
        <end position="235"/>
    </location>
</feature>
<evidence type="ECO:0000313" key="7">
    <source>
        <dbReference type="Proteomes" id="UP001212997"/>
    </source>
</evidence>
<evidence type="ECO:0000259" key="5">
    <source>
        <dbReference type="Pfam" id="PF03364"/>
    </source>
</evidence>
<dbReference type="GO" id="GO:0005739">
    <property type="term" value="C:mitochondrion"/>
    <property type="evidence" value="ECO:0007669"/>
    <property type="project" value="TreeGrafter"/>
</dbReference>
<protein>
    <recommendedName>
        <fullName evidence="5">Coenzyme Q-binding protein COQ10 START domain-containing protein</fullName>
    </recommendedName>
</protein>
<evidence type="ECO:0000256" key="3">
    <source>
        <dbReference type="ARBA" id="ARBA00024947"/>
    </source>
</evidence>
<dbReference type="SUPFAM" id="SSF55961">
    <property type="entry name" value="Bet v1-like"/>
    <property type="match status" value="1"/>
</dbReference>
<proteinExistence type="inferred from homology"/>
<evidence type="ECO:0000256" key="2">
    <source>
        <dbReference type="ARBA" id="ARBA00011814"/>
    </source>
</evidence>
<dbReference type="Pfam" id="PF03364">
    <property type="entry name" value="Polyketide_cyc"/>
    <property type="match status" value="1"/>
</dbReference>
<feature type="compositionally biased region" description="Basic and acidic residues" evidence="4">
    <location>
        <begin position="185"/>
        <end position="196"/>
    </location>
</feature>
<comment type="function">
    <text evidence="3">Required for the function of coenzyme Q in the respiratory chain. May serve as a chaperone or may be involved in the transport of Q6 from its site of synthesis to the catalytic sites of the respiratory complexes.</text>
</comment>
<organism evidence="6 7">
    <name type="scientific">Meripilus lineatus</name>
    <dbReference type="NCBI Taxonomy" id="2056292"/>
    <lineage>
        <taxon>Eukaryota</taxon>
        <taxon>Fungi</taxon>
        <taxon>Dikarya</taxon>
        <taxon>Basidiomycota</taxon>
        <taxon>Agaricomycotina</taxon>
        <taxon>Agaricomycetes</taxon>
        <taxon>Polyporales</taxon>
        <taxon>Meripilaceae</taxon>
        <taxon>Meripilus</taxon>
    </lineage>
</organism>
<comment type="caution">
    <text evidence="6">The sequence shown here is derived from an EMBL/GenBank/DDBJ whole genome shotgun (WGS) entry which is preliminary data.</text>
</comment>
<comment type="similarity">
    <text evidence="1">Belongs to the COQ10 family.</text>
</comment>
<sequence length="247" mass="27007">MLVRPASSSIVSSIRSATPRTLFTLPDLSSLSPFYDPGNNSEEPQTYNEKKILPYRPSELYRVVSDVSSYPTFVPFCTGARILKPLRPSLAGPRSSVAPQPSTMEAELTVGFLSFKESYTSTVKCLPNTSVQAIASSSTPLFKSLSTTWTFQPVSHHPRRPIKGPLLPKGQSHTRHSSTTTSISPKDDITPTKDPDSPPTLVTLDLSFAFANPVHAAVSAAFFGQVSKMMVKAFEERCFEVYGPGYR</sequence>